<dbReference type="PATRIC" id="fig|573737.6.peg.3508"/>
<keyword evidence="3" id="KW-1185">Reference proteome</keyword>
<keyword evidence="1" id="KW-0812">Transmembrane</keyword>
<accession>A0A0E3YBJ9</accession>
<proteinExistence type="predicted"/>
<feature type="transmembrane region" description="Helical" evidence="1">
    <location>
        <begin position="33"/>
        <end position="51"/>
    </location>
</feature>
<gene>
    <name evidence="2" type="ORF">MB84_13050</name>
</gene>
<protein>
    <submittedName>
        <fullName evidence="2">Uncharacterized protein</fullName>
    </submittedName>
</protein>
<evidence type="ECO:0000313" key="3">
    <source>
        <dbReference type="Proteomes" id="UP000035050"/>
    </source>
</evidence>
<sequence length="66" mass="7320">MANSSGLLALLASIVLIGFPVWRILTRLGFSPWFTVLAFIPVVNVVSLWLLSYASWPIQRTSVQTT</sequence>
<organism evidence="2 3">
    <name type="scientific">Pandoraea oxalativorans</name>
    <dbReference type="NCBI Taxonomy" id="573737"/>
    <lineage>
        <taxon>Bacteria</taxon>
        <taxon>Pseudomonadati</taxon>
        <taxon>Pseudomonadota</taxon>
        <taxon>Betaproteobacteria</taxon>
        <taxon>Burkholderiales</taxon>
        <taxon>Burkholderiaceae</taxon>
        <taxon>Pandoraea</taxon>
    </lineage>
</organism>
<dbReference type="KEGG" id="pox:MB84_13050"/>
<reference evidence="2" key="1">
    <citation type="submission" date="2016-06" db="EMBL/GenBank/DDBJ databases">
        <title>Pandoraea oxalativorans DSM 23570 Genome Sequencing.</title>
        <authorList>
            <person name="Ee R."/>
            <person name="Lim Y.-L."/>
            <person name="Yong D."/>
            <person name="Yin W.-F."/>
            <person name="Chan K.-G."/>
        </authorList>
    </citation>
    <scope>NUCLEOTIDE SEQUENCE</scope>
    <source>
        <strain evidence="2">DSM 23570</strain>
    </source>
</reference>
<dbReference type="HOGENOM" id="CLU_197282_1_0_4"/>
<evidence type="ECO:0000256" key="1">
    <source>
        <dbReference type="SAM" id="Phobius"/>
    </source>
</evidence>
<dbReference type="Proteomes" id="UP000035050">
    <property type="component" value="Chromosome"/>
</dbReference>
<dbReference type="RefSeq" id="WP_046291454.1">
    <property type="nucleotide sequence ID" value="NZ_CP011253.3"/>
</dbReference>
<name>A0A0E3YBJ9_9BURK</name>
<dbReference type="OrthoDB" id="8595906at2"/>
<evidence type="ECO:0000313" key="2">
    <source>
        <dbReference type="EMBL" id="AKC70206.1"/>
    </source>
</evidence>
<keyword evidence="1" id="KW-1133">Transmembrane helix</keyword>
<dbReference type="AlphaFoldDB" id="A0A0E3YBJ9"/>
<keyword evidence="1" id="KW-0472">Membrane</keyword>
<dbReference type="EMBL" id="CP011253">
    <property type="protein sequence ID" value="AKC70206.1"/>
    <property type="molecule type" value="Genomic_DNA"/>
</dbReference>